<feature type="compositionally biased region" description="Basic and acidic residues" evidence="1">
    <location>
        <begin position="95"/>
        <end position="107"/>
    </location>
</feature>
<feature type="region of interest" description="Disordered" evidence="1">
    <location>
        <begin position="88"/>
        <end position="107"/>
    </location>
</feature>
<reference evidence="2" key="1">
    <citation type="submission" date="2022-10" db="EMBL/GenBank/DDBJ databases">
        <title>Tapping the CABI collections for fungal endophytes: first genome assemblies for Collariella, Neodidymelliopsis, Ascochyta clinopodiicola, Didymella pomorum, Didymosphaeria variabile, Neocosmospora piperis and Neocucurbitaria cava.</title>
        <authorList>
            <person name="Hill R."/>
        </authorList>
    </citation>
    <scope>NUCLEOTIDE SEQUENCE</scope>
    <source>
        <strain evidence="2">IMI 356815</strain>
    </source>
</reference>
<evidence type="ECO:0000313" key="2">
    <source>
        <dbReference type="EMBL" id="KAJ4350299.1"/>
    </source>
</evidence>
<evidence type="ECO:0000313" key="3">
    <source>
        <dbReference type="Proteomes" id="UP001140513"/>
    </source>
</evidence>
<accession>A0A9W9C917</accession>
<dbReference type="RefSeq" id="XP_056069229.1">
    <property type="nucleotide sequence ID" value="XM_056217673.1"/>
</dbReference>
<dbReference type="AlphaFoldDB" id="A0A9W9C917"/>
<dbReference type="EMBL" id="JAPEUX010000006">
    <property type="protein sequence ID" value="KAJ4350299.1"/>
    <property type="molecule type" value="Genomic_DNA"/>
</dbReference>
<protein>
    <submittedName>
        <fullName evidence="2">Uncharacterized protein</fullName>
    </submittedName>
</protein>
<keyword evidence="3" id="KW-1185">Reference proteome</keyword>
<gene>
    <name evidence="2" type="ORF">N0V89_008920</name>
</gene>
<dbReference type="GeneID" id="80912450"/>
<sequence length="142" mass="15941">MMGLTCPILATRALRNGFMRLSVFSMAAVWEDHLSKATQFDKPLSDRQSRLEGPSYFKYKKLLEPAYRDNMPSTTQQEQPWKPMLANLRGSGNDIKAKPDSDGFEKGKPIILGGQGAWGKWKEETQSPKAKGLWYDTAEGGE</sequence>
<organism evidence="2 3">
    <name type="scientific">Didymosphaeria variabile</name>
    <dbReference type="NCBI Taxonomy" id="1932322"/>
    <lineage>
        <taxon>Eukaryota</taxon>
        <taxon>Fungi</taxon>
        <taxon>Dikarya</taxon>
        <taxon>Ascomycota</taxon>
        <taxon>Pezizomycotina</taxon>
        <taxon>Dothideomycetes</taxon>
        <taxon>Pleosporomycetidae</taxon>
        <taxon>Pleosporales</taxon>
        <taxon>Massarineae</taxon>
        <taxon>Didymosphaeriaceae</taxon>
        <taxon>Didymosphaeria</taxon>
    </lineage>
</organism>
<name>A0A9W9C917_9PLEO</name>
<comment type="caution">
    <text evidence="2">The sequence shown here is derived from an EMBL/GenBank/DDBJ whole genome shotgun (WGS) entry which is preliminary data.</text>
</comment>
<dbReference type="Proteomes" id="UP001140513">
    <property type="component" value="Unassembled WGS sequence"/>
</dbReference>
<evidence type="ECO:0000256" key="1">
    <source>
        <dbReference type="SAM" id="MobiDB-lite"/>
    </source>
</evidence>
<proteinExistence type="predicted"/>